<gene>
    <name evidence="2" type="ORF">CARN4_1875</name>
</gene>
<feature type="compositionally biased region" description="Polar residues" evidence="1">
    <location>
        <begin position="218"/>
        <end position="230"/>
    </location>
</feature>
<comment type="caution">
    <text evidence="2">The sequence shown here is derived from an EMBL/GenBank/DDBJ whole genome shotgun (WGS) entry which is preliminary data.</text>
</comment>
<feature type="region of interest" description="Disordered" evidence="1">
    <location>
        <begin position="210"/>
        <end position="230"/>
    </location>
</feature>
<proteinExistence type="predicted"/>
<reference evidence="2" key="1">
    <citation type="submission" date="2009-10" db="EMBL/GenBank/DDBJ databases">
        <title>Diversity of trophic interactions inside an arsenic-rich microbial ecosystem.</title>
        <authorList>
            <person name="Bertin P.N."/>
            <person name="Heinrich-Salmeron A."/>
            <person name="Pelletier E."/>
            <person name="Goulhen-Chollet F."/>
            <person name="Arsene-Ploetze F."/>
            <person name="Gallien S."/>
            <person name="Calteau A."/>
            <person name="Vallenet D."/>
            <person name="Casiot C."/>
            <person name="Chane-Woon-Ming B."/>
            <person name="Giloteaux L."/>
            <person name="Barakat M."/>
            <person name="Bonnefoy V."/>
            <person name="Bruneel O."/>
            <person name="Chandler M."/>
            <person name="Cleiss J."/>
            <person name="Duran R."/>
            <person name="Elbaz-Poulichet F."/>
            <person name="Fonknechten N."/>
            <person name="Lauga B."/>
            <person name="Mornico D."/>
            <person name="Ortet P."/>
            <person name="Schaeffer C."/>
            <person name="Siguier P."/>
            <person name="Alexander Thil Smith A."/>
            <person name="Van Dorsselaer A."/>
            <person name="Weissenbach J."/>
            <person name="Medigue C."/>
            <person name="Le Paslier D."/>
        </authorList>
    </citation>
    <scope>NUCLEOTIDE SEQUENCE</scope>
</reference>
<sequence length="266" mass="28313">MIVKGIVALAFAASTGVVAPSPSPAPASAPVMPPLKVIVRVKATTPCTQMAVHANAAILLAIRNNATLQQAIARLRTVRLSDGNALHREQGLNSLFNIAGRLLRNARDADRETGKILDFAKSVKDPKEKADLVAFVHALGGAVGRQRRVARDLDGFVATLNAYDMMRINGTDASMQQATTGDYSVPSIPDPTETQGISAQDRSWAAISSGRNPAYWNGQESPSEQTGLSDTQLARRAARDFQRRLPAIAGDESNAAQPILQAAEHC</sequence>
<organism evidence="2">
    <name type="scientific">mine drainage metagenome</name>
    <dbReference type="NCBI Taxonomy" id="410659"/>
    <lineage>
        <taxon>unclassified sequences</taxon>
        <taxon>metagenomes</taxon>
        <taxon>ecological metagenomes</taxon>
    </lineage>
</organism>
<name>E6Q2Z4_9ZZZZ</name>
<accession>E6Q2Z4</accession>
<protein>
    <submittedName>
        <fullName evidence="2">Uncharacterized protein</fullName>
    </submittedName>
</protein>
<evidence type="ECO:0000313" key="2">
    <source>
        <dbReference type="EMBL" id="CBI01554.1"/>
    </source>
</evidence>
<dbReference type="AlphaFoldDB" id="E6Q2Z4"/>
<dbReference type="EMBL" id="CABO01000019">
    <property type="protein sequence ID" value="CBI01554.1"/>
    <property type="molecule type" value="Genomic_DNA"/>
</dbReference>
<evidence type="ECO:0000256" key="1">
    <source>
        <dbReference type="SAM" id="MobiDB-lite"/>
    </source>
</evidence>